<gene>
    <name evidence="1" type="ORF">ACOLOM_LOCUS9794</name>
</gene>
<name>A0ACA9P3W1_9GLOM</name>
<reference evidence="1" key="1">
    <citation type="submission" date="2021-06" db="EMBL/GenBank/DDBJ databases">
        <authorList>
            <person name="Kallberg Y."/>
            <person name="Tangrot J."/>
            <person name="Rosling A."/>
        </authorList>
    </citation>
    <scope>NUCLEOTIDE SEQUENCE</scope>
    <source>
        <strain evidence="1">CL356</strain>
    </source>
</reference>
<accession>A0ACA9P3W1</accession>
<proteinExistence type="predicted"/>
<feature type="non-terminal residue" evidence="1">
    <location>
        <position position="1"/>
    </location>
</feature>
<dbReference type="EMBL" id="CAJVPT010029331">
    <property type="protein sequence ID" value="CAG8690300.1"/>
    <property type="molecule type" value="Genomic_DNA"/>
</dbReference>
<comment type="caution">
    <text evidence="1">The sequence shown here is derived from an EMBL/GenBank/DDBJ whole genome shotgun (WGS) entry which is preliminary data.</text>
</comment>
<dbReference type="Proteomes" id="UP000789525">
    <property type="component" value="Unassembled WGS sequence"/>
</dbReference>
<organism evidence="1 2">
    <name type="scientific">Acaulospora colombiana</name>
    <dbReference type="NCBI Taxonomy" id="27376"/>
    <lineage>
        <taxon>Eukaryota</taxon>
        <taxon>Fungi</taxon>
        <taxon>Fungi incertae sedis</taxon>
        <taxon>Mucoromycota</taxon>
        <taxon>Glomeromycotina</taxon>
        <taxon>Glomeromycetes</taxon>
        <taxon>Diversisporales</taxon>
        <taxon>Acaulosporaceae</taxon>
        <taxon>Acaulospora</taxon>
    </lineage>
</organism>
<sequence>SSTSLPSPAMSRNEQDPRASSSYGPSTALFFMPRLALTSALDLDDSYPSTAYVVPAYGYPTTPGVLAYGQLASSSSHIQGMPITIPPVGSSTASSGYYATYTGSVVGAGGPVYVPTSTAGGHHDPLSLDYEALFPKSSSSTRPQTQSKR</sequence>
<protein>
    <submittedName>
        <fullName evidence="1">3553_t:CDS:1</fullName>
    </submittedName>
</protein>
<evidence type="ECO:0000313" key="1">
    <source>
        <dbReference type="EMBL" id="CAG8690300.1"/>
    </source>
</evidence>
<keyword evidence="2" id="KW-1185">Reference proteome</keyword>
<evidence type="ECO:0000313" key="2">
    <source>
        <dbReference type="Proteomes" id="UP000789525"/>
    </source>
</evidence>